<reference evidence="1 2" key="1">
    <citation type="submission" date="2019-06" db="EMBL/GenBank/DDBJ databases">
        <title>Whole genome sequence for Cellvibrionaceae sp. R142.</title>
        <authorList>
            <person name="Wang G."/>
        </authorList>
    </citation>
    <scope>NUCLEOTIDE SEQUENCE [LARGE SCALE GENOMIC DNA]</scope>
    <source>
        <strain evidence="1 2">R142</strain>
    </source>
</reference>
<evidence type="ECO:0000313" key="1">
    <source>
        <dbReference type="EMBL" id="TQV82470.1"/>
    </source>
</evidence>
<accession>A0A545TZ22</accession>
<comment type="caution">
    <text evidence="1">The sequence shown here is derived from an EMBL/GenBank/DDBJ whole genome shotgun (WGS) entry which is preliminary data.</text>
</comment>
<sequence length="217" mass="25280">MGTSVVDNSTDFPENRFTVYEKLAKGSFAFLVEDYDFKLSDTERESNSYISLKYFSENVFVKLYYGAPDFELDFCIGRAGIGEKQFKDEINSRYLASLGNSSKWTNYKLYSAHSYENLCRCLPKLAELLRTCGAGFLRGESSAYEKALFEKHRNRNQWYKEQELRQARKVASEAWKNKDYKKFIQIFEPVAQDLSASEKRKLDYARKHLQSPQNPGH</sequence>
<organism evidence="1 2">
    <name type="scientific">Exilibacterium tricleocarpae</name>
    <dbReference type="NCBI Taxonomy" id="2591008"/>
    <lineage>
        <taxon>Bacteria</taxon>
        <taxon>Pseudomonadati</taxon>
        <taxon>Pseudomonadota</taxon>
        <taxon>Gammaproteobacteria</taxon>
        <taxon>Cellvibrionales</taxon>
        <taxon>Cellvibrionaceae</taxon>
        <taxon>Exilibacterium</taxon>
    </lineage>
</organism>
<protein>
    <submittedName>
        <fullName evidence="1">Uncharacterized protein</fullName>
    </submittedName>
</protein>
<keyword evidence="2" id="KW-1185">Reference proteome</keyword>
<gene>
    <name evidence="1" type="ORF">FKG94_06930</name>
</gene>
<dbReference type="Proteomes" id="UP000319732">
    <property type="component" value="Unassembled WGS sequence"/>
</dbReference>
<dbReference type="EMBL" id="VHSG01000007">
    <property type="protein sequence ID" value="TQV82470.1"/>
    <property type="molecule type" value="Genomic_DNA"/>
</dbReference>
<dbReference type="AlphaFoldDB" id="A0A545TZ22"/>
<name>A0A545TZ22_9GAMM</name>
<evidence type="ECO:0000313" key="2">
    <source>
        <dbReference type="Proteomes" id="UP000319732"/>
    </source>
</evidence>
<proteinExistence type="predicted"/>